<dbReference type="Pfam" id="PF13730">
    <property type="entry name" value="HTH_36"/>
    <property type="match status" value="1"/>
</dbReference>
<comment type="caution">
    <text evidence="1">The sequence shown here is derived from an EMBL/GenBank/DDBJ whole genome shotgun (WGS) entry which is preliminary data.</text>
</comment>
<evidence type="ECO:0000313" key="1">
    <source>
        <dbReference type="EMBL" id="NYZ70524.1"/>
    </source>
</evidence>
<gene>
    <name evidence="1" type="ORF">H0A36_31430</name>
</gene>
<keyword evidence="2" id="KW-1185">Reference proteome</keyword>
<dbReference type="RefSeq" id="WP_180572321.1">
    <property type="nucleotide sequence ID" value="NZ_JACCKB010000586.1"/>
</dbReference>
<accession>A0A853IKJ0</accession>
<dbReference type="InterPro" id="IPR036388">
    <property type="entry name" value="WH-like_DNA-bd_sf"/>
</dbReference>
<reference evidence="1 2" key="1">
    <citation type="submission" date="2020-07" db="EMBL/GenBank/DDBJ databases">
        <title>Endozoicomonas sp. nov., isolated from sediment.</title>
        <authorList>
            <person name="Gu T."/>
        </authorList>
    </citation>
    <scope>NUCLEOTIDE SEQUENCE [LARGE SCALE GENOMIC DNA]</scope>
    <source>
        <strain evidence="1 2">SM1973</strain>
    </source>
</reference>
<evidence type="ECO:0000313" key="2">
    <source>
        <dbReference type="Proteomes" id="UP000569732"/>
    </source>
</evidence>
<dbReference type="AlphaFoldDB" id="A0A853IKJ0"/>
<organism evidence="1 2">
    <name type="scientific">Spartinivicinus marinus</name>
    <dbReference type="NCBI Taxonomy" id="2994442"/>
    <lineage>
        <taxon>Bacteria</taxon>
        <taxon>Pseudomonadati</taxon>
        <taxon>Pseudomonadota</taxon>
        <taxon>Gammaproteobacteria</taxon>
        <taxon>Oceanospirillales</taxon>
        <taxon>Zooshikellaceae</taxon>
        <taxon>Spartinivicinus</taxon>
    </lineage>
</organism>
<sequence length="110" mass="13024">LAEFANTENKCWPSIQTIGDISGASRSSVKRCIKILKELDLIDYFWRKCKNGKENTSNIYVLKIDQSSPEKTEPGWVQFFLVKIDLFLAHKYLMCFLCRIVFRWTQRQKR</sequence>
<name>A0A853IKJ0_9GAMM</name>
<dbReference type="EMBL" id="JACCKB010000586">
    <property type="protein sequence ID" value="NYZ70524.1"/>
    <property type="molecule type" value="Genomic_DNA"/>
</dbReference>
<proteinExistence type="predicted"/>
<dbReference type="Proteomes" id="UP000569732">
    <property type="component" value="Unassembled WGS sequence"/>
</dbReference>
<protein>
    <submittedName>
        <fullName evidence="1">Helix-turn-helix domain-containing protein</fullName>
    </submittedName>
</protein>
<feature type="non-terminal residue" evidence="1">
    <location>
        <position position="1"/>
    </location>
</feature>
<dbReference type="Gene3D" id="1.10.10.10">
    <property type="entry name" value="Winged helix-like DNA-binding domain superfamily/Winged helix DNA-binding domain"/>
    <property type="match status" value="1"/>
</dbReference>